<dbReference type="AlphaFoldDB" id="A0A1H3UB60"/>
<dbReference type="OrthoDB" id="4760148at2"/>
<dbReference type="NCBIfam" id="NF041064">
    <property type="entry name" value="DpdG"/>
    <property type="match status" value="1"/>
</dbReference>
<sequence length="306" mass="33064">MVALINVESSLPRPLWALVRHLAVQPGRKQRLVEAKAMLSPPTLFATTKEPERLDDGQRIFEKALNTAVALGLVAVDDEVIALTDDIDGDDIAGFYDIVRGRVLTRVTPKEVVDDPSSQTNGKDLIRALSWFLTRGSQLDPVSTKTFNAEQYKALDIEFGNPLQNKERWNLFTYWAPALGFAEPLLLPFDDGTSGLVPDCTRAVRGAVRGMWKPGTKLDAPTFVAGLLHALPVFPGGAFSVALGLPVGPRKVADSLAFALQRGREGGWLKLTTSSDASNEMQFLDPAAPGGIGLFADVEIGDVTDV</sequence>
<dbReference type="STRING" id="137265.SAMN05421684_6924"/>
<protein>
    <submittedName>
        <fullName evidence="1">Uncharacterized protein</fullName>
    </submittedName>
</protein>
<proteinExistence type="predicted"/>
<keyword evidence="2" id="KW-1185">Reference proteome</keyword>
<evidence type="ECO:0000313" key="2">
    <source>
        <dbReference type="Proteomes" id="UP000199632"/>
    </source>
</evidence>
<dbReference type="Proteomes" id="UP000199632">
    <property type="component" value="Unassembled WGS sequence"/>
</dbReference>
<gene>
    <name evidence="1" type="ORF">SAMN05421684_6924</name>
</gene>
<dbReference type="RefSeq" id="WP_090801382.1">
    <property type="nucleotide sequence ID" value="NZ_BOND01000005.1"/>
</dbReference>
<evidence type="ECO:0000313" key="1">
    <source>
        <dbReference type="EMBL" id="SDZ59710.1"/>
    </source>
</evidence>
<name>A0A1H3UB60_9ACTN</name>
<organism evidence="1 2">
    <name type="scientific">Asanoa ishikariensis</name>
    <dbReference type="NCBI Taxonomy" id="137265"/>
    <lineage>
        <taxon>Bacteria</taxon>
        <taxon>Bacillati</taxon>
        <taxon>Actinomycetota</taxon>
        <taxon>Actinomycetes</taxon>
        <taxon>Micromonosporales</taxon>
        <taxon>Micromonosporaceae</taxon>
        <taxon>Asanoa</taxon>
    </lineage>
</organism>
<reference evidence="2" key="1">
    <citation type="submission" date="2016-10" db="EMBL/GenBank/DDBJ databases">
        <authorList>
            <person name="Varghese N."/>
            <person name="Submissions S."/>
        </authorList>
    </citation>
    <scope>NUCLEOTIDE SEQUENCE [LARGE SCALE GENOMIC DNA]</scope>
    <source>
        <strain evidence="2">DSM 44718</strain>
    </source>
</reference>
<dbReference type="InterPro" id="IPR049812">
    <property type="entry name" value="DpdG-like"/>
</dbReference>
<accession>A0A1H3UB60</accession>
<dbReference type="EMBL" id="FNQB01000004">
    <property type="protein sequence ID" value="SDZ59710.1"/>
    <property type="molecule type" value="Genomic_DNA"/>
</dbReference>